<sequence>MQEALLSLPKDEKFEASNQATKPAGGYYALIRAGTMQITTSVITMGRTPLFEMLNSGAILVEKMNGWRNNILIF</sequence>
<proteinExistence type="predicted"/>
<evidence type="ECO:0000313" key="1">
    <source>
        <dbReference type="EMBL" id="BBI54843.1"/>
    </source>
</evidence>
<keyword evidence="2" id="KW-1185">Reference proteome</keyword>
<name>A0ABM7GVQ3_9GAMM</name>
<organism evidence="1 2">
    <name type="scientific">Vreelandella olivaria</name>
    <dbReference type="NCBI Taxonomy" id="390919"/>
    <lineage>
        <taxon>Bacteria</taxon>
        <taxon>Pseudomonadati</taxon>
        <taxon>Pseudomonadota</taxon>
        <taxon>Gammaproteobacteria</taxon>
        <taxon>Oceanospirillales</taxon>
        <taxon>Halomonadaceae</taxon>
        <taxon>Vreelandella</taxon>
    </lineage>
</organism>
<protein>
    <submittedName>
        <fullName evidence="1">Uncharacterized protein</fullName>
    </submittedName>
</protein>
<dbReference type="Proteomes" id="UP000289555">
    <property type="component" value="Chromosome"/>
</dbReference>
<reference evidence="2" key="1">
    <citation type="journal article" date="2019" name="Microbiol. Resour. Announc.">
        <title>Complete Genome Sequence of Halomonas olivaria, a Moderately Halophilic Bacterium Isolated from Olive Processing Effluents, Obtained by Nanopore Sequencing.</title>
        <authorList>
            <person name="Nagata S."/>
            <person name="Ii K.M."/>
            <person name="Tsukimi T."/>
            <person name="Miura M.C."/>
            <person name="Galipon J."/>
            <person name="Arakawa K."/>
        </authorList>
    </citation>
    <scope>NUCLEOTIDE SEQUENCE [LARGE SCALE GENOMIC DNA]</scope>
    <source>
        <strain evidence="2">TYRC17</strain>
    </source>
</reference>
<dbReference type="EMBL" id="AP019416">
    <property type="protein sequence ID" value="BBI54843.1"/>
    <property type="molecule type" value="Genomic_DNA"/>
</dbReference>
<gene>
    <name evidence="1" type="ORF">HORIV_72640</name>
</gene>
<accession>A0ABM7GVQ3</accession>
<evidence type="ECO:0000313" key="2">
    <source>
        <dbReference type="Proteomes" id="UP000289555"/>
    </source>
</evidence>